<dbReference type="AlphaFoldDB" id="A8P0E8"/>
<dbReference type="InterPro" id="IPR019458">
    <property type="entry name" value="Est1-like_N"/>
</dbReference>
<dbReference type="PANTHER" id="PTHR15696">
    <property type="entry name" value="SMG-7 SUPPRESSOR WITH MORPHOLOGICAL EFFECT ON GENITALIA PROTEIN 7"/>
    <property type="match status" value="1"/>
</dbReference>
<proteinExistence type="predicted"/>
<sequence>MSEQPITIAREAKNIYQSLKELLKTKEPFDKELEFQRKNLRKRYLSLLLLHPYAKESKDVENHLWMQTSYASISSYKERIAIIDRAIQAHARQPQGQPGQQRQQRHGPVEHRKLLSRFRQFLAEEEKFWIHLLLRMYRSFGLEEARPALTALGLLHDNQDLGEAEGQDPPHSRTSFPEEPETSVFPSNPAERESRLAILSKALICLGDIARYRELYNEGGGRPRAGHEGGRPARRGRRGGPPETIVAQPRVYDNAQQRYEQARLLVPNEGNPFHQLAILATYRKDTFASVYYYYRALSVRQPYETAGDNLATVLQKASDQWRRTRKERERMLSSGPLDIKDRVMLFKERTVVLHSLWRKGIDKIDSKFKEHDKTVYQDFYELVAERHLPIDMISHAIVLSQGALWKHKMIRDGRRQEARPVEPSVTTEWRILRHLMDMHFALLEVGRDQLKDLPSMDKVDNDLAQRITAIFRRTLPALRIASKWLRANFAYVMTDLEFQAYQEKEKLRSVAVEKKCPEKISAHSVHSIRFWKGYAQFVAALSQAFPTNRLPSLTAPLEEDVDLRGFLPLKKLMVDAKNSASDVVNGNGNVVESPHPNEEQLMRISDLLADAQALVEAKNSPLTLINQLIVFDDSMVEPRTSTISEPAKPLEPIASRQQQIMNQIRDKSAEVPCLREEDVMTEGTSRTDDDVLKAAFQHIGGDAPDVPDDDDDEIVLFNPKASLSPALSPLLQTTPITPVRPLNGSAAAKAFPSPPLAHNKPSPLIGKTPISSPRVSTIHATTAQDLLQDVMNVGRKPGSGLVPPSTVDPSGIQPPLLFGSELSHRPSLISSNAPSSIWSAGHDEQGLKFGSTTSPGHSHNHANPHHSLSPRLNYAHSVSGPAQDLTTPSIWAPSHTSSIQSPQLHLGGSLPSGTSQPHQPNNAGVIGSGLHHRLPSASHTMAYSGSLSPHRVEQQRHQYTFSHSSSTSSVNVPKPHHQSFYSADLRNNLGPGGGLGGTSLSSPSLGNYYHQPQSQQSTSTNGHSQGLGHLDPFARLGLYPPLSQTHSQPPPSLQSHTHGNGLTSPQSLSHLWGNVG</sequence>
<feature type="compositionally biased region" description="Polar residues" evidence="1">
    <location>
        <begin position="1010"/>
        <end position="1024"/>
    </location>
</feature>
<dbReference type="OMA" id="QTPPCGQ"/>
<reference evidence="4 5" key="1">
    <citation type="journal article" date="2010" name="Proc. Natl. Acad. Sci. U.S.A.">
        <title>Insights into evolution of multicellular fungi from the assembled chromosomes of the mushroom Coprinopsis cinerea (Coprinus cinereus).</title>
        <authorList>
            <person name="Stajich J.E."/>
            <person name="Wilke S.K."/>
            <person name="Ahren D."/>
            <person name="Au C.H."/>
            <person name="Birren B.W."/>
            <person name="Borodovsky M."/>
            <person name="Burns C."/>
            <person name="Canback B."/>
            <person name="Casselton L.A."/>
            <person name="Cheng C.K."/>
            <person name="Deng J."/>
            <person name="Dietrich F.S."/>
            <person name="Fargo D.C."/>
            <person name="Farman M.L."/>
            <person name="Gathman A.C."/>
            <person name="Goldberg J."/>
            <person name="Guigo R."/>
            <person name="Hoegger P.J."/>
            <person name="Hooker J.B."/>
            <person name="Huggins A."/>
            <person name="James T.Y."/>
            <person name="Kamada T."/>
            <person name="Kilaru S."/>
            <person name="Kodira C."/>
            <person name="Kues U."/>
            <person name="Kupfer D."/>
            <person name="Kwan H.S."/>
            <person name="Lomsadze A."/>
            <person name="Li W."/>
            <person name="Lilly W.W."/>
            <person name="Ma L.J."/>
            <person name="Mackey A.J."/>
            <person name="Manning G."/>
            <person name="Martin F."/>
            <person name="Muraguchi H."/>
            <person name="Natvig D.O."/>
            <person name="Palmerini H."/>
            <person name="Ramesh M.A."/>
            <person name="Rehmeyer C.J."/>
            <person name="Roe B.A."/>
            <person name="Shenoy N."/>
            <person name="Stanke M."/>
            <person name="Ter-Hovhannisyan V."/>
            <person name="Tunlid A."/>
            <person name="Velagapudi R."/>
            <person name="Vision T.J."/>
            <person name="Zeng Q."/>
            <person name="Zolan M.E."/>
            <person name="Pukkila P.J."/>
        </authorList>
    </citation>
    <scope>NUCLEOTIDE SEQUENCE [LARGE SCALE GENOMIC DNA]</scope>
    <source>
        <strain evidence="5">Okayama-7 / 130 / ATCC MYA-4618 / FGSC 9003</strain>
    </source>
</reference>
<protein>
    <recommendedName>
        <fullName evidence="6">Protein SMG7</fullName>
    </recommendedName>
</protein>
<dbReference type="Proteomes" id="UP000001861">
    <property type="component" value="Unassembled WGS sequence"/>
</dbReference>
<feature type="compositionally biased region" description="Polar residues" evidence="1">
    <location>
        <begin position="911"/>
        <end position="922"/>
    </location>
</feature>
<evidence type="ECO:0000259" key="2">
    <source>
        <dbReference type="Pfam" id="PF10373"/>
    </source>
</evidence>
<dbReference type="eggNOG" id="KOG2162">
    <property type="taxonomic scope" value="Eukaryota"/>
</dbReference>
<gene>
    <name evidence="4" type="ORF">CC1G_09856</name>
</gene>
<evidence type="ECO:0000259" key="3">
    <source>
        <dbReference type="Pfam" id="PF10374"/>
    </source>
</evidence>
<dbReference type="InterPro" id="IPR045153">
    <property type="entry name" value="Est1/Ebs1-like"/>
</dbReference>
<dbReference type="EMBL" id="AACS02000006">
    <property type="protein sequence ID" value="EAU83974.2"/>
    <property type="molecule type" value="Genomic_DNA"/>
</dbReference>
<dbReference type="InterPro" id="IPR011990">
    <property type="entry name" value="TPR-like_helical_dom_sf"/>
</dbReference>
<feature type="region of interest" description="Disordered" evidence="1">
    <location>
        <begin position="160"/>
        <end position="189"/>
    </location>
</feature>
<dbReference type="GeneID" id="6014436"/>
<feature type="domain" description="DNA/RNA-binding" evidence="2">
    <location>
        <begin position="257"/>
        <end position="571"/>
    </location>
</feature>
<comment type="caution">
    <text evidence="4">The sequence shown here is derived from an EMBL/GenBank/DDBJ whole genome shotgun (WGS) entry which is preliminary data.</text>
</comment>
<dbReference type="InParanoid" id="A8P0E8"/>
<dbReference type="OrthoDB" id="69928at2759"/>
<dbReference type="RefSeq" id="XP_001837874.2">
    <property type="nucleotide sequence ID" value="XM_001837822.2"/>
</dbReference>
<feature type="region of interest" description="Disordered" evidence="1">
    <location>
        <begin position="217"/>
        <end position="245"/>
    </location>
</feature>
<evidence type="ECO:0000313" key="5">
    <source>
        <dbReference type="Proteomes" id="UP000001861"/>
    </source>
</evidence>
<organism evidence="4 5">
    <name type="scientific">Coprinopsis cinerea (strain Okayama-7 / 130 / ATCC MYA-4618 / FGSC 9003)</name>
    <name type="common">Inky cap fungus</name>
    <name type="synonym">Hormographiella aspergillata</name>
    <dbReference type="NCBI Taxonomy" id="240176"/>
    <lineage>
        <taxon>Eukaryota</taxon>
        <taxon>Fungi</taxon>
        <taxon>Dikarya</taxon>
        <taxon>Basidiomycota</taxon>
        <taxon>Agaricomycotina</taxon>
        <taxon>Agaricomycetes</taxon>
        <taxon>Agaricomycetidae</taxon>
        <taxon>Agaricales</taxon>
        <taxon>Agaricineae</taxon>
        <taxon>Psathyrellaceae</taxon>
        <taxon>Coprinopsis</taxon>
    </lineage>
</organism>
<feature type="region of interest" description="Disordered" evidence="1">
    <location>
        <begin position="836"/>
        <end position="1076"/>
    </location>
</feature>
<evidence type="ECO:0008006" key="6">
    <source>
        <dbReference type="Google" id="ProtNLM"/>
    </source>
</evidence>
<dbReference type="VEuPathDB" id="FungiDB:CC1G_09856"/>
<feature type="compositionally biased region" description="Polar residues" evidence="1">
    <location>
        <begin position="1042"/>
        <end position="1069"/>
    </location>
</feature>
<dbReference type="Pfam" id="PF10374">
    <property type="entry name" value="EST1"/>
    <property type="match status" value="1"/>
</dbReference>
<dbReference type="KEGG" id="cci:CC1G_09856"/>
<dbReference type="InterPro" id="IPR018834">
    <property type="entry name" value="DNA/RNA-bd_Est1-type"/>
</dbReference>
<dbReference type="PANTHER" id="PTHR15696:SF36">
    <property type="entry name" value="NONSENSE-MEDIATED MRNA DECAY FACTOR"/>
    <property type="match status" value="1"/>
</dbReference>
<dbReference type="STRING" id="240176.A8P0E8"/>
<feature type="compositionally biased region" description="Polar residues" evidence="1">
    <location>
        <begin position="884"/>
        <end position="903"/>
    </location>
</feature>
<accession>A8P0E8</accession>
<name>A8P0E8_COPC7</name>
<feature type="compositionally biased region" description="Polar residues" evidence="1">
    <location>
        <begin position="937"/>
        <end position="947"/>
    </location>
</feature>
<feature type="domain" description="Telomerase activating protein Est1-like N-terminal" evidence="3">
    <location>
        <begin position="59"/>
        <end position="217"/>
    </location>
</feature>
<evidence type="ECO:0000313" key="4">
    <source>
        <dbReference type="EMBL" id="EAU83974.2"/>
    </source>
</evidence>
<keyword evidence="5" id="KW-1185">Reference proteome</keyword>
<dbReference type="HOGENOM" id="CLU_011778_0_0_1"/>
<dbReference type="SUPFAM" id="SSF48452">
    <property type="entry name" value="TPR-like"/>
    <property type="match status" value="1"/>
</dbReference>
<evidence type="ECO:0000256" key="1">
    <source>
        <dbReference type="SAM" id="MobiDB-lite"/>
    </source>
</evidence>
<dbReference type="Pfam" id="PF10373">
    <property type="entry name" value="EST1_DNA_bind"/>
    <property type="match status" value="1"/>
</dbReference>
<dbReference type="Gene3D" id="1.25.40.10">
    <property type="entry name" value="Tetratricopeptide repeat domain"/>
    <property type="match status" value="1"/>
</dbReference>